<sequence>MPPNKLHAFKFGTDVWDPSHRFETSWLLSPWALFAVRAAISFYAFLVLLFVIFWEIARFPNGTAAARFEFSYFTILCYWGIAFYFLFASLHTFTYARHGTPLLAKFPRPLQALHSLYYSSIICYPLLVTIVYWGVIFRTSVPTGWFPVRFDAWSNVSEHGLNSLFALVEILLTRTHPPPFVHLCWLLVILACYLGVAYITYATKGEYVYEFLDPARQKHGLVAAYVFGIAVGICLIFLVAKGLVTVRKWVVEGKMRRMGRFFGGRSLEAEVEMAMDGVEMQRFEPKV</sequence>
<evidence type="ECO:0000313" key="2">
    <source>
        <dbReference type="EMBL" id="KAB8304366.1"/>
    </source>
</evidence>
<protein>
    <recommendedName>
        <fullName evidence="4">FAR-17a/AIG1-like protein</fullName>
    </recommendedName>
</protein>
<keyword evidence="1" id="KW-0472">Membrane</keyword>
<feature type="transmembrane region" description="Helical" evidence="1">
    <location>
        <begin position="31"/>
        <end position="54"/>
    </location>
</feature>
<name>A0A5N6KKP7_MONLA</name>
<feature type="transmembrane region" description="Helical" evidence="1">
    <location>
        <begin position="116"/>
        <end position="137"/>
    </location>
</feature>
<proteinExistence type="predicted"/>
<dbReference type="PANTHER" id="PTHR12242:SF1">
    <property type="entry name" value="MYND-TYPE DOMAIN-CONTAINING PROTEIN"/>
    <property type="match status" value="1"/>
</dbReference>
<evidence type="ECO:0000256" key="1">
    <source>
        <dbReference type="SAM" id="Phobius"/>
    </source>
</evidence>
<accession>A0A5N6KKP7</accession>
<feature type="transmembrane region" description="Helical" evidence="1">
    <location>
        <begin position="180"/>
        <end position="201"/>
    </location>
</feature>
<reference evidence="2 3" key="1">
    <citation type="submission" date="2019-06" db="EMBL/GenBank/DDBJ databases">
        <title>Genome Sequence of the Brown Rot Fungal Pathogen Monilinia laxa.</title>
        <authorList>
            <person name="De Miccolis Angelini R.M."/>
            <person name="Landi L."/>
            <person name="Abate D."/>
            <person name="Pollastro S."/>
            <person name="Romanazzi G."/>
            <person name="Faretra F."/>
        </authorList>
    </citation>
    <scope>NUCLEOTIDE SEQUENCE [LARGE SCALE GENOMIC DNA]</scope>
    <source>
        <strain evidence="2 3">Mlax316</strain>
    </source>
</reference>
<keyword evidence="1" id="KW-1133">Transmembrane helix</keyword>
<dbReference type="OrthoDB" id="419711at2759"/>
<gene>
    <name evidence="2" type="ORF">EYC80_003773</name>
</gene>
<dbReference type="AlphaFoldDB" id="A0A5N6KKP7"/>
<evidence type="ECO:0000313" key="3">
    <source>
        <dbReference type="Proteomes" id="UP000326757"/>
    </source>
</evidence>
<dbReference type="EMBL" id="VIGI01000001">
    <property type="protein sequence ID" value="KAB8304366.1"/>
    <property type="molecule type" value="Genomic_DNA"/>
</dbReference>
<keyword evidence="1" id="KW-0812">Transmembrane</keyword>
<dbReference type="PANTHER" id="PTHR12242">
    <property type="entry name" value="OS02G0130600 PROTEIN-RELATED"/>
    <property type="match status" value="1"/>
</dbReference>
<evidence type="ECO:0008006" key="4">
    <source>
        <dbReference type="Google" id="ProtNLM"/>
    </source>
</evidence>
<feature type="transmembrane region" description="Helical" evidence="1">
    <location>
        <begin position="75"/>
        <end position="96"/>
    </location>
</feature>
<comment type="caution">
    <text evidence="2">The sequence shown here is derived from an EMBL/GenBank/DDBJ whole genome shotgun (WGS) entry which is preliminary data.</text>
</comment>
<dbReference type="Proteomes" id="UP000326757">
    <property type="component" value="Unassembled WGS sequence"/>
</dbReference>
<dbReference type="GO" id="GO:0016020">
    <property type="term" value="C:membrane"/>
    <property type="evidence" value="ECO:0007669"/>
    <property type="project" value="TreeGrafter"/>
</dbReference>
<keyword evidence="3" id="KW-1185">Reference proteome</keyword>
<organism evidence="2 3">
    <name type="scientific">Monilinia laxa</name>
    <name type="common">Brown rot fungus</name>
    <name type="synonym">Sclerotinia laxa</name>
    <dbReference type="NCBI Taxonomy" id="61186"/>
    <lineage>
        <taxon>Eukaryota</taxon>
        <taxon>Fungi</taxon>
        <taxon>Dikarya</taxon>
        <taxon>Ascomycota</taxon>
        <taxon>Pezizomycotina</taxon>
        <taxon>Leotiomycetes</taxon>
        <taxon>Helotiales</taxon>
        <taxon>Sclerotiniaceae</taxon>
        <taxon>Monilinia</taxon>
    </lineage>
</organism>
<feature type="transmembrane region" description="Helical" evidence="1">
    <location>
        <begin position="221"/>
        <end position="246"/>
    </location>
</feature>